<organism evidence="2">
    <name type="scientific">Ixodes ricinus</name>
    <name type="common">Common tick</name>
    <name type="synonym">Acarus ricinus</name>
    <dbReference type="NCBI Taxonomy" id="34613"/>
    <lineage>
        <taxon>Eukaryota</taxon>
        <taxon>Metazoa</taxon>
        <taxon>Ecdysozoa</taxon>
        <taxon>Arthropoda</taxon>
        <taxon>Chelicerata</taxon>
        <taxon>Arachnida</taxon>
        <taxon>Acari</taxon>
        <taxon>Parasitiformes</taxon>
        <taxon>Ixodida</taxon>
        <taxon>Ixodoidea</taxon>
        <taxon>Ixodidae</taxon>
        <taxon>Ixodinae</taxon>
        <taxon>Ixodes</taxon>
    </lineage>
</organism>
<keyword evidence="1" id="KW-0812">Transmembrane</keyword>
<reference evidence="2" key="1">
    <citation type="submission" date="2019-12" db="EMBL/GenBank/DDBJ databases">
        <title>An insight into the sialome of adult female Ixodes ricinus ticks feeding for 6 days.</title>
        <authorList>
            <person name="Perner J."/>
            <person name="Ribeiro J.M.C."/>
        </authorList>
    </citation>
    <scope>NUCLEOTIDE SEQUENCE</scope>
    <source>
        <strain evidence="2">Semi-engorged</strain>
        <tissue evidence="2">Salivary glands</tissue>
    </source>
</reference>
<protein>
    <submittedName>
        <fullName evidence="2">Uncharacterized protein</fullName>
    </submittedName>
</protein>
<proteinExistence type="predicted"/>
<dbReference type="AlphaFoldDB" id="A0A6B0U4N8"/>
<evidence type="ECO:0000256" key="1">
    <source>
        <dbReference type="SAM" id="Phobius"/>
    </source>
</evidence>
<sequence length="96" mass="11181">MGAASRRRTLLSACCFCREVAPQLNRLTSSFVYVDFCASNVHFVSEIFIVCFLHLLYVLTWNIRTDLQHFWFSSLLISSFSPQTFQSNRLLPRNQL</sequence>
<keyword evidence="1" id="KW-0472">Membrane</keyword>
<accession>A0A6B0U4N8</accession>
<dbReference type="EMBL" id="GIFC01005376">
    <property type="protein sequence ID" value="MXU87459.1"/>
    <property type="molecule type" value="Transcribed_RNA"/>
</dbReference>
<feature type="transmembrane region" description="Helical" evidence="1">
    <location>
        <begin position="38"/>
        <end position="59"/>
    </location>
</feature>
<keyword evidence="1" id="KW-1133">Transmembrane helix</keyword>
<name>A0A6B0U4N8_IXORI</name>
<evidence type="ECO:0000313" key="2">
    <source>
        <dbReference type="EMBL" id="MXU87459.1"/>
    </source>
</evidence>